<dbReference type="Proteomes" id="UP001159042">
    <property type="component" value="Unassembled WGS sequence"/>
</dbReference>
<evidence type="ECO:0000256" key="7">
    <source>
        <dbReference type="SAM" id="Phobius"/>
    </source>
</evidence>
<evidence type="ECO:0000313" key="10">
    <source>
        <dbReference type="Proteomes" id="UP001159042"/>
    </source>
</evidence>
<dbReference type="PANTHER" id="PTHR43856:SF1">
    <property type="entry name" value="MITOCHONDRIAL CARDIOLIPIN HYDROLASE"/>
    <property type="match status" value="1"/>
</dbReference>
<dbReference type="GO" id="GO:0034587">
    <property type="term" value="P:piRNA processing"/>
    <property type="evidence" value="ECO:0007669"/>
    <property type="project" value="TreeGrafter"/>
</dbReference>
<keyword evidence="7" id="KW-0472">Membrane</keyword>
<sequence length="214" mass="25120">MVNINIVPPLIFIAFSAFPLLVNYFLKRKYKRLIEKLHETEDDYYHQFIFVSFINFDCRQHLIDKRECGEHCSYNYQQTLVRFMASAKSSICLCMYTFSMRDINVELIKAHKRGASVRIIADQIMLKTDVAKHNLTFLKNSGVPLKVQPNNQSMMHHKFCLIDKEDRDSAKMFFGSMNLTTQGLVSNFDNVVLTNNSTMIQRFSEEFEELWANF</sequence>
<protein>
    <recommendedName>
        <fullName evidence="5">Mitochondrial cardiolipin hydrolase</fullName>
    </recommendedName>
    <alternativeName>
        <fullName evidence="6">Mitochondrial phospholipase</fullName>
    </alternativeName>
</protein>
<keyword evidence="3" id="KW-0443">Lipid metabolism</keyword>
<dbReference type="InterPro" id="IPR025202">
    <property type="entry name" value="PLD-like_dom"/>
</dbReference>
<evidence type="ECO:0000256" key="5">
    <source>
        <dbReference type="ARBA" id="ARBA00040549"/>
    </source>
</evidence>
<evidence type="ECO:0000256" key="4">
    <source>
        <dbReference type="ARBA" id="ARBA00038012"/>
    </source>
</evidence>
<evidence type="ECO:0000259" key="8">
    <source>
        <dbReference type="PROSITE" id="PS50035"/>
    </source>
</evidence>
<keyword evidence="10" id="KW-1185">Reference proteome</keyword>
<dbReference type="GO" id="GO:0005739">
    <property type="term" value="C:mitochondrion"/>
    <property type="evidence" value="ECO:0007669"/>
    <property type="project" value="TreeGrafter"/>
</dbReference>
<dbReference type="EMBL" id="JANEYG010000002">
    <property type="protein sequence ID" value="KAJ8925049.1"/>
    <property type="molecule type" value="Genomic_DNA"/>
</dbReference>
<dbReference type="Gene3D" id="3.30.870.10">
    <property type="entry name" value="Endonuclease Chain A"/>
    <property type="match status" value="1"/>
</dbReference>
<evidence type="ECO:0000313" key="9">
    <source>
        <dbReference type="EMBL" id="KAJ8925049.1"/>
    </source>
</evidence>
<feature type="domain" description="PLD phosphodiesterase" evidence="8">
    <location>
        <begin position="151"/>
        <end position="183"/>
    </location>
</feature>
<dbReference type="AlphaFoldDB" id="A0AAV8WEU3"/>
<keyword evidence="7" id="KW-0812">Transmembrane</keyword>
<name>A0AAV8WEU3_9CUCU</name>
<evidence type="ECO:0000256" key="3">
    <source>
        <dbReference type="ARBA" id="ARBA00023098"/>
    </source>
</evidence>
<dbReference type="PANTHER" id="PTHR43856">
    <property type="entry name" value="CARDIOLIPIN HYDROLASE"/>
    <property type="match status" value="1"/>
</dbReference>
<keyword evidence="7" id="KW-1133">Transmembrane helix</keyword>
<keyword evidence="2" id="KW-0442">Lipid degradation</keyword>
<dbReference type="PROSITE" id="PS50035">
    <property type="entry name" value="PLD"/>
    <property type="match status" value="1"/>
</dbReference>
<comment type="caution">
    <text evidence="9">The sequence shown here is derived from an EMBL/GenBank/DDBJ whole genome shotgun (WGS) entry which is preliminary data.</text>
</comment>
<dbReference type="GO" id="GO:0016891">
    <property type="term" value="F:RNA endonuclease activity producing 5'-phosphomonoesters, hydrolytic mechanism"/>
    <property type="evidence" value="ECO:0007669"/>
    <property type="project" value="TreeGrafter"/>
</dbReference>
<dbReference type="GO" id="GO:0016042">
    <property type="term" value="P:lipid catabolic process"/>
    <property type="evidence" value="ECO:0007669"/>
    <property type="project" value="UniProtKB-KW"/>
</dbReference>
<comment type="similarity">
    <text evidence="4">Belongs to the phospholipase D family. MitoPLD/Zucchini subfamily.</text>
</comment>
<dbReference type="InterPro" id="IPR001736">
    <property type="entry name" value="PLipase_D/transphosphatidylase"/>
</dbReference>
<reference evidence="9 10" key="1">
    <citation type="journal article" date="2023" name="Insect Mol. Biol.">
        <title>Genome sequencing provides insights into the evolution of gene families encoding plant cell wall-degrading enzymes in longhorned beetles.</title>
        <authorList>
            <person name="Shin N.R."/>
            <person name="Okamura Y."/>
            <person name="Kirsch R."/>
            <person name="Pauchet Y."/>
        </authorList>
    </citation>
    <scope>NUCLEOTIDE SEQUENCE [LARGE SCALE GENOMIC DNA]</scope>
    <source>
        <strain evidence="9">EAD_L_NR</strain>
    </source>
</reference>
<keyword evidence="1" id="KW-0378">Hydrolase</keyword>
<accession>A0AAV8WEU3</accession>
<dbReference type="InterPro" id="IPR051406">
    <property type="entry name" value="PLD_domain"/>
</dbReference>
<evidence type="ECO:0000256" key="6">
    <source>
        <dbReference type="ARBA" id="ARBA00043167"/>
    </source>
</evidence>
<evidence type="ECO:0000256" key="2">
    <source>
        <dbReference type="ARBA" id="ARBA00022963"/>
    </source>
</evidence>
<proteinExistence type="inferred from homology"/>
<organism evidence="9 10">
    <name type="scientific">Exocentrus adspersus</name>
    <dbReference type="NCBI Taxonomy" id="1586481"/>
    <lineage>
        <taxon>Eukaryota</taxon>
        <taxon>Metazoa</taxon>
        <taxon>Ecdysozoa</taxon>
        <taxon>Arthropoda</taxon>
        <taxon>Hexapoda</taxon>
        <taxon>Insecta</taxon>
        <taxon>Pterygota</taxon>
        <taxon>Neoptera</taxon>
        <taxon>Endopterygota</taxon>
        <taxon>Coleoptera</taxon>
        <taxon>Polyphaga</taxon>
        <taxon>Cucujiformia</taxon>
        <taxon>Chrysomeloidea</taxon>
        <taxon>Cerambycidae</taxon>
        <taxon>Lamiinae</taxon>
        <taxon>Acanthocinini</taxon>
        <taxon>Exocentrus</taxon>
    </lineage>
</organism>
<feature type="transmembrane region" description="Helical" evidence="7">
    <location>
        <begin position="6"/>
        <end position="26"/>
    </location>
</feature>
<dbReference type="SUPFAM" id="SSF56024">
    <property type="entry name" value="Phospholipase D/nuclease"/>
    <property type="match status" value="1"/>
</dbReference>
<dbReference type="Pfam" id="PF13091">
    <property type="entry name" value="PLDc_2"/>
    <property type="match status" value="1"/>
</dbReference>
<evidence type="ECO:0000256" key="1">
    <source>
        <dbReference type="ARBA" id="ARBA00022801"/>
    </source>
</evidence>
<gene>
    <name evidence="9" type="ORF">NQ315_001220</name>
</gene>